<comment type="similarity">
    <text evidence="1">Belongs to the HyuE racemase family.</text>
</comment>
<name>A0A2T6ACQ3_9RHOB</name>
<protein>
    <submittedName>
        <fullName evidence="2">Allantoin racemase</fullName>
    </submittedName>
</protein>
<dbReference type="PANTHER" id="PTHR28047:SF5">
    <property type="entry name" value="PROTEIN DCG1"/>
    <property type="match status" value="1"/>
</dbReference>
<evidence type="ECO:0000256" key="1">
    <source>
        <dbReference type="ARBA" id="ARBA00038414"/>
    </source>
</evidence>
<dbReference type="GO" id="GO:0047661">
    <property type="term" value="F:amino-acid racemase activity"/>
    <property type="evidence" value="ECO:0007669"/>
    <property type="project" value="InterPro"/>
</dbReference>
<reference evidence="2 3" key="1">
    <citation type="submission" date="2018-04" db="EMBL/GenBank/DDBJ databases">
        <title>Genomic Encyclopedia of Archaeal and Bacterial Type Strains, Phase II (KMG-II): from individual species to whole genera.</title>
        <authorList>
            <person name="Goeker M."/>
        </authorList>
    </citation>
    <scope>NUCLEOTIDE SEQUENCE [LARGE SCALE GENOMIC DNA]</scope>
    <source>
        <strain evidence="2 3">DSM 29329</strain>
    </source>
</reference>
<dbReference type="InterPro" id="IPR052186">
    <property type="entry name" value="Hydantoin_racemase-like"/>
</dbReference>
<evidence type="ECO:0000313" key="2">
    <source>
        <dbReference type="EMBL" id="PTX41556.1"/>
    </source>
</evidence>
<organism evidence="2 3">
    <name type="scientific">Allosediminivita pacifica</name>
    <dbReference type="NCBI Taxonomy" id="1267769"/>
    <lineage>
        <taxon>Bacteria</taxon>
        <taxon>Pseudomonadati</taxon>
        <taxon>Pseudomonadota</taxon>
        <taxon>Alphaproteobacteria</taxon>
        <taxon>Rhodobacterales</taxon>
        <taxon>Paracoccaceae</taxon>
        <taxon>Allosediminivita</taxon>
    </lineage>
</organism>
<dbReference type="PANTHER" id="PTHR28047">
    <property type="entry name" value="PROTEIN DCG1"/>
    <property type="match status" value="1"/>
</dbReference>
<dbReference type="InterPro" id="IPR015942">
    <property type="entry name" value="Asp/Glu/hydantoin_racemase"/>
</dbReference>
<gene>
    <name evidence="2" type="ORF">C8N44_12840</name>
</gene>
<dbReference type="InterPro" id="IPR053714">
    <property type="entry name" value="Iso_Racemase_Enz_sf"/>
</dbReference>
<accession>A0A2T6ACQ3</accession>
<dbReference type="Proteomes" id="UP000244069">
    <property type="component" value="Unassembled WGS sequence"/>
</dbReference>
<comment type="caution">
    <text evidence="2">The sequence shown here is derived from an EMBL/GenBank/DDBJ whole genome shotgun (WGS) entry which is preliminary data.</text>
</comment>
<dbReference type="AlphaFoldDB" id="A0A2T6ACQ3"/>
<dbReference type="Gene3D" id="3.40.50.12500">
    <property type="match status" value="1"/>
</dbReference>
<proteinExistence type="inferred from homology"/>
<dbReference type="EMBL" id="QBKN01000028">
    <property type="protein sequence ID" value="PTX41556.1"/>
    <property type="molecule type" value="Genomic_DNA"/>
</dbReference>
<evidence type="ECO:0000313" key="3">
    <source>
        <dbReference type="Proteomes" id="UP000244069"/>
    </source>
</evidence>
<keyword evidence="3" id="KW-1185">Reference proteome</keyword>
<sequence>MRVLWVNPVGTPRDDEMMAETLAAAARPGTRGTVVSYAPGTVPEHLEFDAFEAMAVPQLVRTACHERENFDVMVIGCFYDTALEAAREVSGEMIVTGPCTAALSFAGALAGRFSVLAGTSKSAAHIRPRITGYGAAGQLASIRTLGQLPPEMRADPALTEGRIRTEARAAVEEDGAEAIALGCTLEIEAALRLGDTLGVPVIDAVRAPLGHAEMLAHGKASFGWLPGRAGAAAAPPAAEIAGALAPPDIANRVDF</sequence>
<dbReference type="RefSeq" id="WP_107978262.1">
    <property type="nucleotide sequence ID" value="NZ_BMEZ01000026.1"/>
</dbReference>
<dbReference type="Pfam" id="PF01177">
    <property type="entry name" value="Asp_Glu_race"/>
    <property type="match status" value="1"/>
</dbReference>
<dbReference type="OrthoDB" id="9791723at2"/>